<evidence type="ECO:0000313" key="3">
    <source>
        <dbReference type="Proteomes" id="UP000011115"/>
    </source>
</evidence>
<dbReference type="PANTHER" id="PTHR47266">
    <property type="entry name" value="ENDONUCLEASE-RELATED"/>
    <property type="match status" value="1"/>
</dbReference>
<dbReference type="Pfam" id="PF17921">
    <property type="entry name" value="Integrase_H2C2"/>
    <property type="match status" value="1"/>
</dbReference>
<dbReference type="Proteomes" id="UP000011115">
    <property type="component" value="Unassembled WGS sequence"/>
</dbReference>
<sequence>MLGLDYAVQYKKRTKNRVVDALSRQFENGDTPGSNQPIERQLLALSVVEPKWMLEISSSYEGDAHVEAMIAEVTTDQMRPHLYQYSSGVLKKKGKLFIGGTGELRHQLISIFHDSPVGGHPGQLGTFRKLAHVFYWPGMRQMVNTYVAACEVCQRNKGEHVHYPGLLQPLPIPDQA</sequence>
<dbReference type="HOGENOM" id="CLU_1527796_0_0_1"/>
<reference evidence="2" key="2">
    <citation type="submission" date="2015-06" db="UniProtKB">
        <authorList>
            <consortium name="EnsemblPlants"/>
        </authorList>
    </citation>
    <scope>IDENTIFICATION</scope>
    <source>
        <strain evidence="2">DM1-3 516 R44</strain>
    </source>
</reference>
<dbReference type="AlphaFoldDB" id="M1BR37"/>
<evidence type="ECO:0000313" key="2">
    <source>
        <dbReference type="EnsemblPlants" id="PGSC0003DMT400050958"/>
    </source>
</evidence>
<evidence type="ECO:0000259" key="1">
    <source>
        <dbReference type="Pfam" id="PF17921"/>
    </source>
</evidence>
<dbReference type="InterPro" id="IPR052160">
    <property type="entry name" value="Gypsy_RT_Integrase-like"/>
</dbReference>
<keyword evidence="3" id="KW-1185">Reference proteome</keyword>
<dbReference type="EnsemblPlants" id="PGSC0003DMT400050958">
    <property type="protein sequence ID" value="PGSC0003DMT400050958"/>
    <property type="gene ID" value="PGSC0003DMG400019787"/>
</dbReference>
<protein>
    <submittedName>
        <fullName evidence="2">Retrotransposon protein</fullName>
    </submittedName>
</protein>
<dbReference type="PaxDb" id="4113-PGSC0003DMT400050958"/>
<dbReference type="Gramene" id="PGSC0003DMT400050958">
    <property type="protein sequence ID" value="PGSC0003DMT400050958"/>
    <property type="gene ID" value="PGSC0003DMG400019787"/>
</dbReference>
<dbReference type="InterPro" id="IPR041588">
    <property type="entry name" value="Integrase_H2C2"/>
</dbReference>
<organism evidence="2 3">
    <name type="scientific">Solanum tuberosum</name>
    <name type="common">Potato</name>
    <dbReference type="NCBI Taxonomy" id="4113"/>
    <lineage>
        <taxon>Eukaryota</taxon>
        <taxon>Viridiplantae</taxon>
        <taxon>Streptophyta</taxon>
        <taxon>Embryophyta</taxon>
        <taxon>Tracheophyta</taxon>
        <taxon>Spermatophyta</taxon>
        <taxon>Magnoliopsida</taxon>
        <taxon>eudicotyledons</taxon>
        <taxon>Gunneridae</taxon>
        <taxon>Pentapetalae</taxon>
        <taxon>asterids</taxon>
        <taxon>lamiids</taxon>
        <taxon>Solanales</taxon>
        <taxon>Solanaceae</taxon>
        <taxon>Solanoideae</taxon>
        <taxon>Solaneae</taxon>
        <taxon>Solanum</taxon>
    </lineage>
</organism>
<dbReference type="STRING" id="4113.M1BR37"/>
<name>M1BR37_SOLTU</name>
<dbReference type="OMA" id="HEWPIWI"/>
<reference evidence="3" key="1">
    <citation type="journal article" date="2011" name="Nature">
        <title>Genome sequence and analysis of the tuber crop potato.</title>
        <authorList>
            <consortium name="The Potato Genome Sequencing Consortium"/>
        </authorList>
    </citation>
    <scope>NUCLEOTIDE SEQUENCE [LARGE SCALE GENOMIC DNA]</scope>
    <source>
        <strain evidence="3">cv. DM1-3 516 R44</strain>
    </source>
</reference>
<accession>M1BR37</accession>
<proteinExistence type="predicted"/>
<feature type="domain" description="Integrase zinc-binding" evidence="1">
    <location>
        <begin position="103"/>
        <end position="157"/>
    </location>
</feature>
<dbReference type="Gene3D" id="1.10.340.70">
    <property type="match status" value="1"/>
</dbReference>
<dbReference type="InParanoid" id="M1BR37"/>
<dbReference type="eggNOG" id="KOG0017">
    <property type="taxonomic scope" value="Eukaryota"/>
</dbReference>